<dbReference type="Proteomes" id="UP000597444">
    <property type="component" value="Unassembled WGS sequence"/>
</dbReference>
<dbReference type="RefSeq" id="WP_220203435.1">
    <property type="nucleotide sequence ID" value="NZ_BNJK01000001.1"/>
</dbReference>
<dbReference type="SUPFAM" id="SSF53335">
    <property type="entry name" value="S-adenosyl-L-methionine-dependent methyltransferases"/>
    <property type="match status" value="1"/>
</dbReference>
<dbReference type="AlphaFoldDB" id="A0A8J3N2Y9"/>
<evidence type="ECO:0000313" key="3">
    <source>
        <dbReference type="Proteomes" id="UP000597444"/>
    </source>
</evidence>
<accession>A0A8J3N2Y9</accession>
<dbReference type="CDD" id="cd02440">
    <property type="entry name" value="AdoMet_MTases"/>
    <property type="match status" value="1"/>
</dbReference>
<dbReference type="InterPro" id="IPR013216">
    <property type="entry name" value="Methyltransf_11"/>
</dbReference>
<comment type="caution">
    <text evidence="2">The sequence shown here is derived from an EMBL/GenBank/DDBJ whole genome shotgun (WGS) entry which is preliminary data.</text>
</comment>
<dbReference type="Pfam" id="PF08241">
    <property type="entry name" value="Methyltransf_11"/>
    <property type="match status" value="1"/>
</dbReference>
<dbReference type="Gene3D" id="3.40.50.150">
    <property type="entry name" value="Vaccinia Virus protein VP39"/>
    <property type="match status" value="1"/>
</dbReference>
<dbReference type="InterPro" id="IPR029063">
    <property type="entry name" value="SAM-dependent_MTases_sf"/>
</dbReference>
<protein>
    <recommendedName>
        <fullName evidence="1">Methyltransferase type 11 domain-containing protein</fullName>
    </recommendedName>
</protein>
<proteinExistence type="predicted"/>
<sequence length="225" mass="24821">MEVSTQEGYAIWASTYDSEQNPLIVVEEPRVAELISSLPVTHALDVGTGTGRHALSLARRDIHVTAIDQSPEMLTKAQQKAQQEGRQIDFHLASLTDGLPFATGQFDFLINALMLCHLPDIAGAIHECCRVVQPNGYLLITDFHPDAIDRGWRTAFSYADSNYTLPNTPHTRAGYLQALTNEGCTIHQVIDIPVRTIPPGYAPDDFVHKYPDAPFCLIVLAQKQG</sequence>
<organism evidence="2 3">
    <name type="scientific">Reticulibacter mediterranei</name>
    <dbReference type="NCBI Taxonomy" id="2778369"/>
    <lineage>
        <taxon>Bacteria</taxon>
        <taxon>Bacillati</taxon>
        <taxon>Chloroflexota</taxon>
        <taxon>Ktedonobacteria</taxon>
        <taxon>Ktedonobacterales</taxon>
        <taxon>Reticulibacteraceae</taxon>
        <taxon>Reticulibacter</taxon>
    </lineage>
</organism>
<evidence type="ECO:0000259" key="1">
    <source>
        <dbReference type="Pfam" id="PF08241"/>
    </source>
</evidence>
<evidence type="ECO:0000313" key="2">
    <source>
        <dbReference type="EMBL" id="GHO92612.1"/>
    </source>
</evidence>
<dbReference type="GO" id="GO:0008757">
    <property type="term" value="F:S-adenosylmethionine-dependent methyltransferase activity"/>
    <property type="evidence" value="ECO:0007669"/>
    <property type="project" value="InterPro"/>
</dbReference>
<dbReference type="PANTHER" id="PTHR43591">
    <property type="entry name" value="METHYLTRANSFERASE"/>
    <property type="match status" value="1"/>
</dbReference>
<feature type="domain" description="Methyltransferase type 11" evidence="1">
    <location>
        <begin position="44"/>
        <end position="140"/>
    </location>
</feature>
<gene>
    <name evidence="2" type="ORF">KSF_026600</name>
</gene>
<name>A0A8J3N2Y9_9CHLR</name>
<reference evidence="2" key="1">
    <citation type="submission" date="2020-10" db="EMBL/GenBank/DDBJ databases">
        <title>Taxonomic study of unclassified bacteria belonging to the class Ktedonobacteria.</title>
        <authorList>
            <person name="Yabe S."/>
            <person name="Wang C.M."/>
            <person name="Zheng Y."/>
            <person name="Sakai Y."/>
            <person name="Cavaletti L."/>
            <person name="Monciardini P."/>
            <person name="Donadio S."/>
        </authorList>
    </citation>
    <scope>NUCLEOTIDE SEQUENCE</scope>
    <source>
        <strain evidence="2">ID150040</strain>
    </source>
</reference>
<dbReference type="EMBL" id="BNJK01000001">
    <property type="protein sequence ID" value="GHO92612.1"/>
    <property type="molecule type" value="Genomic_DNA"/>
</dbReference>
<keyword evidence="3" id="KW-1185">Reference proteome</keyword>